<feature type="region of interest" description="Disordered" evidence="1">
    <location>
        <begin position="1"/>
        <end position="35"/>
    </location>
</feature>
<name>A0A3A8G8K0_9GAMM</name>
<evidence type="ECO:0000256" key="1">
    <source>
        <dbReference type="SAM" id="MobiDB-lite"/>
    </source>
</evidence>
<accession>A0A3A8G8K0</accession>
<dbReference type="EMBL" id="RAXZ01000004">
    <property type="protein sequence ID" value="RKG54286.1"/>
    <property type="molecule type" value="Genomic_DNA"/>
</dbReference>
<organism evidence="2 3">
    <name type="scientific">Acinetobacter cumulans</name>
    <dbReference type="NCBI Taxonomy" id="2136182"/>
    <lineage>
        <taxon>Bacteria</taxon>
        <taxon>Pseudomonadati</taxon>
        <taxon>Pseudomonadota</taxon>
        <taxon>Gammaproteobacteria</taxon>
        <taxon>Moraxellales</taxon>
        <taxon>Moraxellaceae</taxon>
        <taxon>Acinetobacter</taxon>
    </lineage>
</organism>
<evidence type="ECO:0000313" key="2">
    <source>
        <dbReference type="EMBL" id="RKG54286.1"/>
    </source>
</evidence>
<protein>
    <submittedName>
        <fullName evidence="2">Uncharacterized protein</fullName>
    </submittedName>
</protein>
<sequence length="66" mass="7093">MGQFNHSHSKAGTLTLQENQQSNGSAKPNAFKGANDLAKLGHSQFTQPFLSTNTKFNCNAIGEITL</sequence>
<reference evidence="2 3" key="1">
    <citation type="submission" date="2018-09" db="EMBL/GenBank/DDBJ databases">
        <title>The draft genome of Acinetobacter spp. strains.</title>
        <authorList>
            <person name="Qin J."/>
            <person name="Feng Y."/>
            <person name="Zong Z."/>
        </authorList>
    </citation>
    <scope>NUCLEOTIDE SEQUENCE [LARGE SCALE GENOMIC DNA]</scope>
    <source>
        <strain evidence="2 3">WCHAc060002</strain>
    </source>
</reference>
<dbReference type="Proteomes" id="UP000281084">
    <property type="component" value="Unassembled WGS sequence"/>
</dbReference>
<dbReference type="AlphaFoldDB" id="A0A3A8G8K0"/>
<evidence type="ECO:0000313" key="3">
    <source>
        <dbReference type="Proteomes" id="UP000281084"/>
    </source>
</evidence>
<dbReference type="RefSeq" id="WP_120367000.1">
    <property type="nucleotide sequence ID" value="NZ_RAXZ01000004.1"/>
</dbReference>
<proteinExistence type="predicted"/>
<feature type="compositionally biased region" description="Polar residues" evidence="1">
    <location>
        <begin position="1"/>
        <end position="26"/>
    </location>
</feature>
<comment type="caution">
    <text evidence="2">The sequence shown here is derived from an EMBL/GenBank/DDBJ whole genome shotgun (WGS) entry which is preliminary data.</text>
</comment>
<gene>
    <name evidence="2" type="ORF">D7V64_04920</name>
</gene>